<name>A0A9P7XW02_9FUNG</name>
<keyword evidence="4 7" id="KW-0812">Transmembrane</keyword>
<feature type="transmembrane region" description="Helical" evidence="7">
    <location>
        <begin position="319"/>
        <end position="341"/>
    </location>
</feature>
<dbReference type="Proteomes" id="UP000707451">
    <property type="component" value="Unassembled WGS sequence"/>
</dbReference>
<dbReference type="InterPro" id="IPR045263">
    <property type="entry name" value="GLUT"/>
</dbReference>
<feature type="transmembrane region" description="Helical" evidence="7">
    <location>
        <begin position="57"/>
        <end position="77"/>
    </location>
</feature>
<feature type="transmembrane region" description="Helical" evidence="7">
    <location>
        <begin position="442"/>
        <end position="466"/>
    </location>
</feature>
<dbReference type="InterPro" id="IPR020846">
    <property type="entry name" value="MFS_dom"/>
</dbReference>
<feature type="transmembrane region" description="Helical" evidence="7">
    <location>
        <begin position="147"/>
        <end position="169"/>
    </location>
</feature>
<evidence type="ECO:0000256" key="1">
    <source>
        <dbReference type="ARBA" id="ARBA00004141"/>
    </source>
</evidence>
<dbReference type="InterPro" id="IPR003663">
    <property type="entry name" value="Sugar/inositol_transpt"/>
</dbReference>
<dbReference type="GO" id="GO:0016020">
    <property type="term" value="C:membrane"/>
    <property type="evidence" value="ECO:0007669"/>
    <property type="project" value="UniProtKB-SubCell"/>
</dbReference>
<keyword evidence="6 7" id="KW-0472">Membrane</keyword>
<evidence type="ECO:0000256" key="5">
    <source>
        <dbReference type="ARBA" id="ARBA00022989"/>
    </source>
</evidence>
<feature type="transmembrane region" description="Helical" evidence="7">
    <location>
        <begin position="478"/>
        <end position="496"/>
    </location>
</feature>
<evidence type="ECO:0000256" key="4">
    <source>
        <dbReference type="ARBA" id="ARBA00022692"/>
    </source>
</evidence>
<sequence length="521" mass="55487">MVYCGLVTCLTSVSIGYVIGSPNILESAIRGIGSDCGPHAPFTIQQGFPNCFQFSDLLWGFAIGSFCLGALAGSLVAGSLQNKYGRIKALFLSSIVYILGSIVIGLTFHQVQFILGRITIGFACGLGGVVAPTYLGEIATIQGRGILGTFHQLFLVVGILLSNLIGLAWSTPPGWRFVLALNGIPALIQCLFLSQLVESPRYLVSQKRIKEAERSLQILRGPEKLVSVQEELADMILLLTGRRVPVDDDKDCIDSLSSFPSDGVPPPVHRGNSAATLQNDPSPVPLVALPPSHPDKKQASISQEPYGFFTLFRSECRGLALVGVSIHFLQQATGINGLVYYSTSFLSDTFGPGNSKYITIGVTVCNLLSTICGVFLINRVDRKTLLMASFGGIAASAMLLIIGAYSDVGGLVAAAVFLYIIAFAVGLGPIPWLLLSEFLPTYALSSASSAATGVNWSLNFVIGLLFPSLTKAMGNTTFILFGGISIIGVAFVWFFVPETRGRSIEQVMAEKGVPRRSPSSS</sequence>
<evidence type="ECO:0000256" key="2">
    <source>
        <dbReference type="ARBA" id="ARBA00010992"/>
    </source>
</evidence>
<keyword evidence="3" id="KW-0813">Transport</keyword>
<feature type="transmembrane region" description="Helical" evidence="7">
    <location>
        <begin position="384"/>
        <end position="405"/>
    </location>
</feature>
<evidence type="ECO:0000256" key="3">
    <source>
        <dbReference type="ARBA" id="ARBA00022448"/>
    </source>
</evidence>
<dbReference type="Gene3D" id="1.20.1250.20">
    <property type="entry name" value="MFS general substrate transporter like domains"/>
    <property type="match status" value="2"/>
</dbReference>
<dbReference type="PROSITE" id="PS50850">
    <property type="entry name" value="MFS"/>
    <property type="match status" value="1"/>
</dbReference>
<evidence type="ECO:0000313" key="9">
    <source>
        <dbReference type="EMBL" id="KAG9068270.1"/>
    </source>
</evidence>
<evidence type="ECO:0000313" key="10">
    <source>
        <dbReference type="Proteomes" id="UP000707451"/>
    </source>
</evidence>
<organism evidence="9 10">
    <name type="scientific">Linnemannia hyalina</name>
    <dbReference type="NCBI Taxonomy" id="64524"/>
    <lineage>
        <taxon>Eukaryota</taxon>
        <taxon>Fungi</taxon>
        <taxon>Fungi incertae sedis</taxon>
        <taxon>Mucoromycota</taxon>
        <taxon>Mortierellomycotina</taxon>
        <taxon>Mortierellomycetes</taxon>
        <taxon>Mortierellales</taxon>
        <taxon>Mortierellaceae</taxon>
        <taxon>Linnemannia</taxon>
    </lineage>
</organism>
<feature type="transmembrane region" description="Helical" evidence="7">
    <location>
        <begin position="357"/>
        <end position="377"/>
    </location>
</feature>
<dbReference type="Pfam" id="PF00083">
    <property type="entry name" value="Sugar_tr"/>
    <property type="match status" value="2"/>
</dbReference>
<dbReference type="PANTHER" id="PTHR23503:SF8">
    <property type="entry name" value="FACILITATED GLUCOSE TRANSPORTER PROTEIN 1"/>
    <property type="match status" value="1"/>
</dbReference>
<feature type="transmembrane region" description="Helical" evidence="7">
    <location>
        <begin position="89"/>
        <end position="108"/>
    </location>
</feature>
<evidence type="ECO:0000259" key="8">
    <source>
        <dbReference type="PROSITE" id="PS50850"/>
    </source>
</evidence>
<gene>
    <name evidence="9" type="primary">SLC2A2</name>
    <name evidence="9" type="ORF">KI688_011865</name>
</gene>
<feature type="domain" description="Major facilitator superfamily (MFS) profile" evidence="8">
    <location>
        <begin position="1"/>
        <end position="500"/>
    </location>
</feature>
<dbReference type="PRINTS" id="PR00171">
    <property type="entry name" value="SUGRTRNSPORT"/>
</dbReference>
<comment type="similarity">
    <text evidence="2">Belongs to the major facilitator superfamily. Sugar transporter (TC 2.A.1.1) family.</text>
</comment>
<feature type="transmembrane region" description="Helical" evidence="7">
    <location>
        <begin position="175"/>
        <end position="197"/>
    </location>
</feature>
<keyword evidence="9" id="KW-0762">Sugar transport</keyword>
<dbReference type="InterPro" id="IPR005828">
    <property type="entry name" value="MFS_sugar_transport-like"/>
</dbReference>
<keyword evidence="5 7" id="KW-1133">Transmembrane helix</keyword>
<feature type="transmembrane region" description="Helical" evidence="7">
    <location>
        <begin position="114"/>
        <end position="135"/>
    </location>
</feature>
<dbReference type="OrthoDB" id="4540492at2759"/>
<dbReference type="GO" id="GO:0015149">
    <property type="term" value="F:hexose transmembrane transporter activity"/>
    <property type="evidence" value="ECO:0007669"/>
    <property type="project" value="TreeGrafter"/>
</dbReference>
<accession>A0A9P7XW02</accession>
<dbReference type="InterPro" id="IPR036259">
    <property type="entry name" value="MFS_trans_sf"/>
</dbReference>
<proteinExistence type="inferred from homology"/>
<dbReference type="EMBL" id="JAHRHY010000007">
    <property type="protein sequence ID" value="KAG9068270.1"/>
    <property type="molecule type" value="Genomic_DNA"/>
</dbReference>
<dbReference type="AlphaFoldDB" id="A0A9P7XW02"/>
<protein>
    <submittedName>
        <fullName evidence="9">Solute carrier 2, facilitated glucose transporter member 2</fullName>
    </submittedName>
</protein>
<dbReference type="PANTHER" id="PTHR23503">
    <property type="entry name" value="SOLUTE CARRIER FAMILY 2"/>
    <property type="match status" value="1"/>
</dbReference>
<dbReference type="SUPFAM" id="SSF103473">
    <property type="entry name" value="MFS general substrate transporter"/>
    <property type="match status" value="1"/>
</dbReference>
<evidence type="ECO:0000256" key="6">
    <source>
        <dbReference type="ARBA" id="ARBA00023136"/>
    </source>
</evidence>
<evidence type="ECO:0000256" key="7">
    <source>
        <dbReference type="SAM" id="Phobius"/>
    </source>
</evidence>
<comment type="subcellular location">
    <subcellularLocation>
        <location evidence="1">Membrane</location>
        <topology evidence="1">Multi-pass membrane protein</topology>
    </subcellularLocation>
</comment>
<feature type="transmembrane region" description="Helical" evidence="7">
    <location>
        <begin position="411"/>
        <end position="435"/>
    </location>
</feature>
<reference evidence="9" key="1">
    <citation type="submission" date="2021-06" db="EMBL/GenBank/DDBJ databases">
        <title>Genome Sequence of Mortierella hyaline Strain SCG-10, a Cold-Adapted, Nitrate-Reducing Fungus Isolated from Soil in Minnesota, USA.</title>
        <authorList>
            <person name="Aldossari N."/>
        </authorList>
    </citation>
    <scope>NUCLEOTIDE SEQUENCE</scope>
    <source>
        <strain evidence="9">SCG-10</strain>
    </source>
</reference>
<comment type="caution">
    <text evidence="9">The sequence shown here is derived from an EMBL/GenBank/DDBJ whole genome shotgun (WGS) entry which is preliminary data.</text>
</comment>
<keyword evidence="10" id="KW-1185">Reference proteome</keyword>